<gene>
    <name evidence="1" type="ORF">C2G38_2183509</name>
</gene>
<evidence type="ECO:0000313" key="2">
    <source>
        <dbReference type="Proteomes" id="UP000266673"/>
    </source>
</evidence>
<proteinExistence type="predicted"/>
<keyword evidence="2" id="KW-1185">Reference proteome</keyword>
<organism evidence="1 2">
    <name type="scientific">Gigaspora rosea</name>
    <dbReference type="NCBI Taxonomy" id="44941"/>
    <lineage>
        <taxon>Eukaryota</taxon>
        <taxon>Fungi</taxon>
        <taxon>Fungi incertae sedis</taxon>
        <taxon>Mucoromycota</taxon>
        <taxon>Glomeromycotina</taxon>
        <taxon>Glomeromycetes</taxon>
        <taxon>Diversisporales</taxon>
        <taxon>Gigasporaceae</taxon>
        <taxon>Gigaspora</taxon>
    </lineage>
</organism>
<comment type="caution">
    <text evidence="1">The sequence shown here is derived from an EMBL/GenBank/DDBJ whole genome shotgun (WGS) entry which is preliminary data.</text>
</comment>
<dbReference type="EMBL" id="QKWP01000513">
    <property type="protein sequence ID" value="RIB18850.1"/>
    <property type="molecule type" value="Genomic_DNA"/>
</dbReference>
<name>A0A397V8U9_9GLOM</name>
<protein>
    <submittedName>
        <fullName evidence="1">Uncharacterized protein</fullName>
    </submittedName>
</protein>
<reference evidence="1 2" key="1">
    <citation type="submission" date="2018-06" db="EMBL/GenBank/DDBJ databases">
        <title>Comparative genomics reveals the genomic features of Rhizophagus irregularis, R. cerebriforme, R. diaphanum and Gigaspora rosea, and their symbiotic lifestyle signature.</title>
        <authorList>
            <person name="Morin E."/>
            <person name="San Clemente H."/>
            <person name="Chen E.C.H."/>
            <person name="De La Providencia I."/>
            <person name="Hainaut M."/>
            <person name="Kuo A."/>
            <person name="Kohler A."/>
            <person name="Murat C."/>
            <person name="Tang N."/>
            <person name="Roy S."/>
            <person name="Loubradou J."/>
            <person name="Henrissat B."/>
            <person name="Grigoriev I.V."/>
            <person name="Corradi N."/>
            <person name="Roux C."/>
            <person name="Martin F.M."/>
        </authorList>
    </citation>
    <scope>NUCLEOTIDE SEQUENCE [LARGE SCALE GENOMIC DNA]</scope>
    <source>
        <strain evidence="1 2">DAOM 194757</strain>
    </source>
</reference>
<dbReference type="Proteomes" id="UP000266673">
    <property type="component" value="Unassembled WGS sequence"/>
</dbReference>
<evidence type="ECO:0000313" key="1">
    <source>
        <dbReference type="EMBL" id="RIB18850.1"/>
    </source>
</evidence>
<dbReference type="OrthoDB" id="2374622at2759"/>
<sequence length="104" mass="11595">MKYHRDTGLGIKEISLPPSMFSAKAVEQETFSSPSTSSAEVVELASKFLPPKCRPPKWLKSFVKEHNDCHISSSSKTCSYCSGKGHNIRGYLKHKSDLANKENH</sequence>
<dbReference type="AlphaFoldDB" id="A0A397V8U9"/>
<accession>A0A397V8U9</accession>